<dbReference type="InterPro" id="IPR011990">
    <property type="entry name" value="TPR-like_helical_dom_sf"/>
</dbReference>
<organism evidence="6 7">
    <name type="scientific">Flavobacterium sandaracinum</name>
    <dbReference type="NCBI Taxonomy" id="2541733"/>
    <lineage>
        <taxon>Bacteria</taxon>
        <taxon>Pseudomonadati</taxon>
        <taxon>Bacteroidota</taxon>
        <taxon>Flavobacteriia</taxon>
        <taxon>Flavobacteriales</taxon>
        <taxon>Flavobacteriaceae</taxon>
        <taxon>Flavobacterium</taxon>
    </lineage>
</organism>
<dbReference type="EMBL" id="SMFN01000006">
    <property type="protein sequence ID" value="TDE05139.1"/>
    <property type="molecule type" value="Genomic_DNA"/>
</dbReference>
<keyword evidence="3" id="KW-0998">Cell outer membrane</keyword>
<dbReference type="SUPFAM" id="SSF103088">
    <property type="entry name" value="OmpA-like"/>
    <property type="match status" value="1"/>
</dbReference>
<dbReference type="PANTHER" id="PTHR30329:SF21">
    <property type="entry name" value="LIPOPROTEIN YIAD-RELATED"/>
    <property type="match status" value="1"/>
</dbReference>
<dbReference type="InterPro" id="IPR006665">
    <property type="entry name" value="OmpA-like"/>
</dbReference>
<evidence type="ECO:0000256" key="2">
    <source>
        <dbReference type="ARBA" id="ARBA00023136"/>
    </source>
</evidence>
<dbReference type="PRINTS" id="PR01021">
    <property type="entry name" value="OMPADOMAIN"/>
</dbReference>
<dbReference type="InterPro" id="IPR011042">
    <property type="entry name" value="6-blade_b-propeller_TolB-like"/>
</dbReference>
<proteinExistence type="predicted"/>
<dbReference type="Gene3D" id="2.120.10.30">
    <property type="entry name" value="TolB, C-terminal domain"/>
    <property type="match status" value="1"/>
</dbReference>
<accession>A0A4R5CWJ1</accession>
<keyword evidence="7" id="KW-1185">Reference proteome</keyword>
<dbReference type="InterPro" id="IPR011659">
    <property type="entry name" value="WD40"/>
</dbReference>
<dbReference type="Pfam" id="PF07676">
    <property type="entry name" value="PD40"/>
    <property type="match status" value="3"/>
</dbReference>
<sequence length="645" mass="73604">MKINRLVFYIILGINTMIVCAQKTKILDADKQYDKAAYIDAIAIYEQVAEKGYKDEKMFQRLGNAYYFNADLIHAAKWYKQLFDLNQNQESEYLYRYSQTLKSIGDYDKSDKVLAVFRQKAINEQRAKWSDLKRNYLQEIKANSGRYEIENAVINSKFSDYGSAFYNNKLVFASARDTARTASELYKWNNQSYTNLYSSEITLEGTLSEPKRFSKSINSKFHESTPIFTKDGRTMYFTRNNYLNGKIGKNSEKITLLKLYRASFEDGKWVNTIELPFNSDQYSVAHPALSKDEKTLYFASNMPGTIGQSDLYRVQINSDGSYGFPENLGQVINTEGRETFPFISDDGELYFATDGRPGLGGLDIFVAKIEKDNTFAEVQNVGAPVNGGQDDFGLIIDSNKRKGFFTSNREGGKGYDDLYKFIETKRLSCDQILTSSVVDKETSMAISQSKLSLLDEKYELIGHYLSEDNGRYKFDVICGRTYHLRGEKEGYETTEGTVYVPKKSGESELILSLTRRMIPIKVGMDLALTLNIPVIYFDLNKSIIREDAAFQLEKIALVMRQYPAIKIDIRSHTDSRQSAKNNLILSENRAKSTLDWLVKNGIEQNRLTSKGFGESQLINGCSDNVKCSEEEHQANRRSEFIITSI</sequence>
<evidence type="ECO:0000256" key="3">
    <source>
        <dbReference type="ARBA" id="ARBA00023237"/>
    </source>
</evidence>
<keyword evidence="2 4" id="KW-0472">Membrane</keyword>
<dbReference type="InterPro" id="IPR050330">
    <property type="entry name" value="Bact_OuterMem_StrucFunc"/>
</dbReference>
<dbReference type="PROSITE" id="PS51123">
    <property type="entry name" value="OMPA_2"/>
    <property type="match status" value="1"/>
</dbReference>
<evidence type="ECO:0000313" key="6">
    <source>
        <dbReference type="EMBL" id="TDE05139.1"/>
    </source>
</evidence>
<dbReference type="SUPFAM" id="SSF48452">
    <property type="entry name" value="TPR-like"/>
    <property type="match status" value="1"/>
</dbReference>
<keyword evidence="6" id="KW-0966">Cell projection</keyword>
<dbReference type="OrthoDB" id="9809364at2"/>
<dbReference type="CDD" id="cd07185">
    <property type="entry name" value="OmpA_C-like"/>
    <property type="match status" value="1"/>
</dbReference>
<evidence type="ECO:0000259" key="5">
    <source>
        <dbReference type="PROSITE" id="PS51123"/>
    </source>
</evidence>
<dbReference type="GO" id="GO:0009279">
    <property type="term" value="C:cell outer membrane"/>
    <property type="evidence" value="ECO:0007669"/>
    <property type="project" value="UniProtKB-SubCell"/>
</dbReference>
<protein>
    <submittedName>
        <fullName evidence="6">Flagellar motor protein MotB</fullName>
    </submittedName>
</protein>
<keyword evidence="6" id="KW-0282">Flagellum</keyword>
<evidence type="ECO:0000256" key="1">
    <source>
        <dbReference type="ARBA" id="ARBA00004442"/>
    </source>
</evidence>
<dbReference type="InterPro" id="IPR006664">
    <property type="entry name" value="OMP_bac"/>
</dbReference>
<dbReference type="InterPro" id="IPR036737">
    <property type="entry name" value="OmpA-like_sf"/>
</dbReference>
<dbReference type="PANTHER" id="PTHR30329">
    <property type="entry name" value="STATOR ELEMENT OF FLAGELLAR MOTOR COMPLEX"/>
    <property type="match status" value="1"/>
</dbReference>
<dbReference type="Gene3D" id="3.30.1330.60">
    <property type="entry name" value="OmpA-like domain"/>
    <property type="match status" value="1"/>
</dbReference>
<gene>
    <name evidence="6" type="ORF">E0F91_06470</name>
</gene>
<name>A0A4R5CWJ1_9FLAO</name>
<dbReference type="RefSeq" id="WP_132065512.1">
    <property type="nucleotide sequence ID" value="NZ_SMFN01000006.1"/>
</dbReference>
<comment type="subcellular location">
    <subcellularLocation>
        <location evidence="1">Cell outer membrane</location>
    </subcellularLocation>
</comment>
<reference evidence="6 7" key="1">
    <citation type="submission" date="2019-03" db="EMBL/GenBank/DDBJ databases">
        <title>Flavobacterium LB-D12 sp. nov., isolated from arctic soil.</title>
        <authorList>
            <person name="Chaudhary D.K."/>
        </authorList>
    </citation>
    <scope>NUCLEOTIDE SEQUENCE [LARGE SCALE GENOMIC DNA]</scope>
    <source>
        <strain evidence="6 7">LB-D12</strain>
    </source>
</reference>
<dbReference type="Pfam" id="PF00691">
    <property type="entry name" value="OmpA"/>
    <property type="match status" value="1"/>
</dbReference>
<evidence type="ECO:0000313" key="7">
    <source>
        <dbReference type="Proteomes" id="UP000294644"/>
    </source>
</evidence>
<comment type="caution">
    <text evidence="6">The sequence shown here is derived from an EMBL/GenBank/DDBJ whole genome shotgun (WGS) entry which is preliminary data.</text>
</comment>
<keyword evidence="6" id="KW-0969">Cilium</keyword>
<dbReference type="SUPFAM" id="SSF82171">
    <property type="entry name" value="DPP6 N-terminal domain-like"/>
    <property type="match status" value="1"/>
</dbReference>
<dbReference type="AlphaFoldDB" id="A0A4R5CWJ1"/>
<feature type="domain" description="OmpA-like" evidence="5">
    <location>
        <begin position="524"/>
        <end position="645"/>
    </location>
</feature>
<dbReference type="Proteomes" id="UP000294644">
    <property type="component" value="Unassembled WGS sequence"/>
</dbReference>
<evidence type="ECO:0000256" key="4">
    <source>
        <dbReference type="PROSITE-ProRule" id="PRU00473"/>
    </source>
</evidence>